<protein>
    <submittedName>
        <fullName evidence="7">Urea carboxylase-related ABC transporter, ATPase protein</fullName>
    </submittedName>
</protein>
<dbReference type="PANTHER" id="PTHR42788:SF13">
    <property type="entry name" value="ALIPHATIC SULFONATES IMPORT ATP-BINDING PROTEIN SSUB"/>
    <property type="match status" value="1"/>
</dbReference>
<keyword evidence="4" id="KW-0547">Nucleotide-binding</keyword>
<evidence type="ECO:0000256" key="4">
    <source>
        <dbReference type="ARBA" id="ARBA00022741"/>
    </source>
</evidence>
<evidence type="ECO:0000256" key="5">
    <source>
        <dbReference type="ARBA" id="ARBA00022840"/>
    </source>
</evidence>
<dbReference type="InterPro" id="IPR017871">
    <property type="entry name" value="ABC_transporter-like_CS"/>
</dbReference>
<feature type="domain" description="ABC transporter" evidence="6">
    <location>
        <begin position="6"/>
        <end position="236"/>
    </location>
</feature>
<comment type="similarity">
    <text evidence="2">Belongs to the ABC transporter superfamily. Nitrate/nitrite/cyanate uptake transporter (NitT) (TC 3.A.1.16) family.</text>
</comment>
<name>A0A0A1VZ04_MICAE</name>
<evidence type="ECO:0000256" key="3">
    <source>
        <dbReference type="ARBA" id="ARBA00022448"/>
    </source>
</evidence>
<comment type="caution">
    <text evidence="7">The sequence shown here is derived from an EMBL/GenBank/DDBJ whole genome shotgun (WGS) entry which is preliminary data.</text>
</comment>
<dbReference type="SMART" id="SM00382">
    <property type="entry name" value="AAA"/>
    <property type="match status" value="1"/>
</dbReference>
<organism evidence="7 8">
    <name type="scientific">Microcystis aeruginosa NIES-44</name>
    <dbReference type="NCBI Taxonomy" id="449439"/>
    <lineage>
        <taxon>Bacteria</taxon>
        <taxon>Bacillati</taxon>
        <taxon>Cyanobacteriota</taxon>
        <taxon>Cyanophyceae</taxon>
        <taxon>Oscillatoriophycideae</taxon>
        <taxon>Chroococcales</taxon>
        <taxon>Microcystaceae</taxon>
        <taxon>Microcystis</taxon>
    </lineage>
</organism>
<dbReference type="Proteomes" id="UP000030321">
    <property type="component" value="Unassembled WGS sequence"/>
</dbReference>
<comment type="subcellular location">
    <subcellularLocation>
        <location evidence="1">Cell inner membrane</location>
        <topology evidence="1">Peripheral membrane protein</topology>
    </subcellularLocation>
</comment>
<dbReference type="InterPro" id="IPR050166">
    <property type="entry name" value="ABC_transporter_ATP-bind"/>
</dbReference>
<evidence type="ECO:0000256" key="2">
    <source>
        <dbReference type="ARBA" id="ARBA00009440"/>
    </source>
</evidence>
<dbReference type="PROSITE" id="PS00211">
    <property type="entry name" value="ABC_TRANSPORTER_1"/>
    <property type="match status" value="1"/>
</dbReference>
<dbReference type="SUPFAM" id="SSF52540">
    <property type="entry name" value="P-loop containing nucleoside triphosphate hydrolases"/>
    <property type="match status" value="1"/>
</dbReference>
<reference evidence="8" key="1">
    <citation type="journal article" date="2015" name="Genome">
        <title>Whole Genome Sequence of the Non-Microcystin-Producing Microcystis aeruginosa Strain NIES-44.</title>
        <authorList>
            <person name="Okano K."/>
            <person name="Miyata N."/>
            <person name="Ozaki Y."/>
        </authorList>
    </citation>
    <scope>NUCLEOTIDE SEQUENCE [LARGE SCALE GENOMIC DNA]</scope>
    <source>
        <strain evidence="8">NIES-44</strain>
    </source>
</reference>
<dbReference type="PROSITE" id="PS50893">
    <property type="entry name" value="ABC_TRANSPORTER_2"/>
    <property type="match status" value="1"/>
</dbReference>
<dbReference type="InterPro" id="IPR003439">
    <property type="entry name" value="ABC_transporter-like_ATP-bd"/>
</dbReference>
<keyword evidence="3" id="KW-0813">Transport</keyword>
<proteinExistence type="inferred from homology"/>
<dbReference type="InterPro" id="IPR003593">
    <property type="entry name" value="AAA+_ATPase"/>
</dbReference>
<dbReference type="CDD" id="cd03293">
    <property type="entry name" value="ABC_NrtD_SsuB_transporters"/>
    <property type="match status" value="1"/>
</dbReference>
<dbReference type="GO" id="GO:0016887">
    <property type="term" value="F:ATP hydrolysis activity"/>
    <property type="evidence" value="ECO:0007669"/>
    <property type="project" value="InterPro"/>
</dbReference>
<dbReference type="EMBL" id="BBPA01000057">
    <property type="protein sequence ID" value="GAL94491.1"/>
    <property type="molecule type" value="Genomic_DNA"/>
</dbReference>
<evidence type="ECO:0000313" key="7">
    <source>
        <dbReference type="EMBL" id="GAL94491.1"/>
    </source>
</evidence>
<evidence type="ECO:0000256" key="1">
    <source>
        <dbReference type="ARBA" id="ARBA00004417"/>
    </source>
</evidence>
<dbReference type="GO" id="GO:0005524">
    <property type="term" value="F:ATP binding"/>
    <property type="evidence" value="ECO:0007669"/>
    <property type="project" value="UniProtKB-KW"/>
</dbReference>
<sequence length="252" mass="28402">MHLEITQLNKIFTTKRGAVVALKDINLHVESAEFVCAVGASGSGKSTLLRMIAGLELPTSGKITVDGVEVTGPGADRGMVFQNYTLYPWMTIQKNVEFGLKLQGLSTKECWEVACYYLDIVGLTQFANAYPRELSGGMKQRVAIARSLACHPKVLLMDEPFAALDVQTKERMHEYLIEIWQKIRCSILMITHDVDEAVFLAQRIYVLSARPGTIQRELTINLPVDRNHKIKRQAQFYDYTDEIYGLLRGEKC</sequence>
<dbReference type="Gene3D" id="3.40.50.300">
    <property type="entry name" value="P-loop containing nucleotide triphosphate hydrolases"/>
    <property type="match status" value="1"/>
</dbReference>
<dbReference type="RefSeq" id="WP_045360565.1">
    <property type="nucleotide sequence ID" value="NZ_BBPA01000057.1"/>
</dbReference>
<evidence type="ECO:0000259" key="6">
    <source>
        <dbReference type="PROSITE" id="PS50893"/>
    </source>
</evidence>
<dbReference type="Pfam" id="PF00005">
    <property type="entry name" value="ABC_tran"/>
    <property type="match status" value="1"/>
</dbReference>
<dbReference type="PANTHER" id="PTHR42788">
    <property type="entry name" value="TAURINE IMPORT ATP-BINDING PROTEIN-RELATED"/>
    <property type="match status" value="1"/>
</dbReference>
<dbReference type="AlphaFoldDB" id="A0A0A1VZ04"/>
<dbReference type="InterPro" id="IPR027417">
    <property type="entry name" value="P-loop_NTPase"/>
</dbReference>
<accession>A0A0A1VZ04</accession>
<keyword evidence="5" id="KW-0067">ATP-binding</keyword>
<gene>
    <name evidence="7" type="ORF">N44_03071</name>
</gene>
<dbReference type="GO" id="GO:0005886">
    <property type="term" value="C:plasma membrane"/>
    <property type="evidence" value="ECO:0007669"/>
    <property type="project" value="UniProtKB-SubCell"/>
</dbReference>
<evidence type="ECO:0000313" key="8">
    <source>
        <dbReference type="Proteomes" id="UP000030321"/>
    </source>
</evidence>